<sequence length="309" mass="33934">MSAAAERLPEAIVCAAIEWQMRLRDDSAGAHVPEQLQDWLERDARHRLAWQRLQQMGGLFQASQLPDAAQTIPVLRRAEADLGRRRTLKLLGFGLVAGGTTLVVTQTSPTWRADFATATGERRRISLDAAAEVMLNTGSALDVEGHQVILRAGEALVEGAQWQARCRFATCQGRNASVLLREHDDYSEIRVQRGEALVSTAAGQLRLRGGEGIGVSAVGTTTLGKGPIDPFAWARGLLVVSDIRLTDFLAEAGRYRKGWLGCDAAVADLRLSGVFRLDEPEVMVSNITHLLPVRIVERTRWWVRVMPLA</sequence>
<feature type="domain" description="FecR N-terminal" evidence="1">
    <location>
        <begin position="15"/>
        <end position="56"/>
    </location>
</feature>
<accession>A0A0D0KN64</accession>
<evidence type="ECO:0000313" key="2">
    <source>
        <dbReference type="EMBL" id="KIP99491.1"/>
    </source>
</evidence>
<evidence type="ECO:0000259" key="1">
    <source>
        <dbReference type="Pfam" id="PF16220"/>
    </source>
</evidence>
<gene>
    <name evidence="2" type="ORF">RU08_14150</name>
</gene>
<name>A0A0D0KN64_9PSED</name>
<evidence type="ECO:0000313" key="3">
    <source>
        <dbReference type="Proteomes" id="UP000032068"/>
    </source>
</evidence>
<dbReference type="PANTHER" id="PTHR30273:SF2">
    <property type="entry name" value="PROTEIN FECR"/>
    <property type="match status" value="1"/>
</dbReference>
<dbReference type="PANTHER" id="PTHR30273">
    <property type="entry name" value="PERIPLASMIC SIGNAL SENSOR AND SIGMA FACTOR ACTIVATOR FECR-RELATED"/>
    <property type="match status" value="1"/>
</dbReference>
<dbReference type="AlphaFoldDB" id="A0A0D0KN64"/>
<dbReference type="GO" id="GO:0016989">
    <property type="term" value="F:sigma factor antagonist activity"/>
    <property type="evidence" value="ECO:0007669"/>
    <property type="project" value="TreeGrafter"/>
</dbReference>
<dbReference type="RefSeq" id="WP_042554482.1">
    <property type="nucleotide sequence ID" value="NZ_JXQW01000035.1"/>
</dbReference>
<dbReference type="InterPro" id="IPR032623">
    <property type="entry name" value="FecR_N"/>
</dbReference>
<dbReference type="OrthoDB" id="1099576at2"/>
<organism evidence="2 3">
    <name type="scientific">Pseudomonas fulva</name>
    <dbReference type="NCBI Taxonomy" id="47880"/>
    <lineage>
        <taxon>Bacteria</taxon>
        <taxon>Pseudomonadati</taxon>
        <taxon>Pseudomonadota</taxon>
        <taxon>Gammaproteobacteria</taxon>
        <taxon>Pseudomonadales</taxon>
        <taxon>Pseudomonadaceae</taxon>
        <taxon>Pseudomonas</taxon>
    </lineage>
</organism>
<dbReference type="EMBL" id="JXQW01000035">
    <property type="protein sequence ID" value="KIP99491.1"/>
    <property type="molecule type" value="Genomic_DNA"/>
</dbReference>
<protein>
    <submittedName>
        <fullName evidence="2">Iron dicitrate transport regulator FecR</fullName>
    </submittedName>
</protein>
<comment type="caution">
    <text evidence="2">The sequence shown here is derived from an EMBL/GenBank/DDBJ whole genome shotgun (WGS) entry which is preliminary data.</text>
</comment>
<dbReference type="Pfam" id="PF16220">
    <property type="entry name" value="DUF4880"/>
    <property type="match status" value="1"/>
</dbReference>
<dbReference type="Proteomes" id="UP000032068">
    <property type="component" value="Unassembled WGS sequence"/>
</dbReference>
<dbReference type="InterPro" id="IPR012373">
    <property type="entry name" value="Ferrdict_sens_TM"/>
</dbReference>
<proteinExistence type="predicted"/>
<dbReference type="PIRSF" id="PIRSF018266">
    <property type="entry name" value="FecR"/>
    <property type="match status" value="1"/>
</dbReference>
<reference evidence="2 3" key="1">
    <citation type="submission" date="2014-12" db="EMBL/GenBank/DDBJ databases">
        <title>16Stimator: statistical estimation of ribosomal gene copy numbers from draft genome assemblies.</title>
        <authorList>
            <person name="Perisin M.A."/>
            <person name="Vetter M."/>
            <person name="Gilbert J.A."/>
            <person name="Bergelson J."/>
        </authorList>
    </citation>
    <scope>NUCLEOTIDE SEQUENCE [LARGE SCALE GENOMIC DNA]</scope>
    <source>
        <strain evidence="2 3">MEJ086</strain>
    </source>
</reference>